<comment type="caution">
    <text evidence="2">The sequence shown here is derived from an EMBL/GenBank/DDBJ whole genome shotgun (WGS) entry which is preliminary data.</text>
</comment>
<feature type="compositionally biased region" description="Polar residues" evidence="1">
    <location>
        <begin position="51"/>
        <end position="60"/>
    </location>
</feature>
<protein>
    <submittedName>
        <fullName evidence="2">Uncharacterized protein</fullName>
    </submittedName>
</protein>
<proteinExistence type="predicted"/>
<dbReference type="EMBL" id="QJNU01001273">
    <property type="protein sequence ID" value="RYO77675.1"/>
    <property type="molecule type" value="Genomic_DNA"/>
</dbReference>
<reference evidence="2 3" key="1">
    <citation type="submission" date="2018-06" db="EMBL/GenBank/DDBJ databases">
        <title>Complete Genomes of Monosporascus.</title>
        <authorList>
            <person name="Robinson A.J."/>
            <person name="Natvig D.O."/>
        </authorList>
    </citation>
    <scope>NUCLEOTIDE SEQUENCE [LARGE SCALE GENOMIC DNA]</scope>
    <source>
        <strain evidence="2 3">CBS 110550</strain>
    </source>
</reference>
<dbReference type="Proteomes" id="UP000293360">
    <property type="component" value="Unassembled WGS sequence"/>
</dbReference>
<feature type="region of interest" description="Disordered" evidence="1">
    <location>
        <begin position="1"/>
        <end position="77"/>
    </location>
</feature>
<gene>
    <name evidence="2" type="ORF">DL764_010193</name>
</gene>
<dbReference type="AlphaFoldDB" id="A0A4Q4ST56"/>
<sequence length="112" mass="12313">MRNEPPDIFGRVPYDGDIWNRAQPSTGNKRWRPGSHAATWAKRFRGKNGKVPNNQESPGNENGKGAGQSDDDAFSSFAKKNPEKFEAVDDMNAAAPPEVANADVGEKLYKHT</sequence>
<evidence type="ECO:0000313" key="3">
    <source>
        <dbReference type="Proteomes" id="UP000293360"/>
    </source>
</evidence>
<feature type="region of interest" description="Disordered" evidence="1">
    <location>
        <begin position="92"/>
        <end position="112"/>
    </location>
</feature>
<accession>A0A4Q4ST56</accession>
<evidence type="ECO:0000313" key="2">
    <source>
        <dbReference type="EMBL" id="RYO77675.1"/>
    </source>
</evidence>
<keyword evidence="3" id="KW-1185">Reference proteome</keyword>
<evidence type="ECO:0000256" key="1">
    <source>
        <dbReference type="SAM" id="MobiDB-lite"/>
    </source>
</evidence>
<name>A0A4Q4ST56_9PEZI</name>
<organism evidence="2 3">
    <name type="scientific">Monosporascus ibericus</name>
    <dbReference type="NCBI Taxonomy" id="155417"/>
    <lineage>
        <taxon>Eukaryota</taxon>
        <taxon>Fungi</taxon>
        <taxon>Dikarya</taxon>
        <taxon>Ascomycota</taxon>
        <taxon>Pezizomycotina</taxon>
        <taxon>Sordariomycetes</taxon>
        <taxon>Xylariomycetidae</taxon>
        <taxon>Xylariales</taxon>
        <taxon>Xylariales incertae sedis</taxon>
        <taxon>Monosporascus</taxon>
    </lineage>
</organism>